<sequence>MISPWKNKPYPNNLSLVSLSRCSLKPPIMKNTCFRGPIHFIEQICDRDAGD</sequence>
<evidence type="ECO:0000313" key="1">
    <source>
        <dbReference type="EMBL" id="KUM47746.1"/>
    </source>
</evidence>
<geneLocation type="mitochondrion" evidence="1"/>
<dbReference type="EMBL" id="LKAM01000007">
    <property type="protein sequence ID" value="KUM47746.1"/>
    <property type="molecule type" value="Genomic_DNA"/>
</dbReference>
<name>A0A101LYL1_PICGL</name>
<gene>
    <name evidence="1" type="ORF">ABT39_MTgene5933</name>
</gene>
<organism evidence="1">
    <name type="scientific">Picea glauca</name>
    <name type="common">White spruce</name>
    <name type="synonym">Pinus glauca</name>
    <dbReference type="NCBI Taxonomy" id="3330"/>
    <lineage>
        <taxon>Eukaryota</taxon>
        <taxon>Viridiplantae</taxon>
        <taxon>Streptophyta</taxon>
        <taxon>Embryophyta</taxon>
        <taxon>Tracheophyta</taxon>
        <taxon>Spermatophyta</taxon>
        <taxon>Pinopsida</taxon>
        <taxon>Pinidae</taxon>
        <taxon>Conifers I</taxon>
        <taxon>Pinales</taxon>
        <taxon>Pinaceae</taxon>
        <taxon>Picea</taxon>
    </lineage>
</organism>
<reference evidence="1" key="1">
    <citation type="journal article" date="2015" name="Genome Biol. Evol.">
        <title>Organellar Genomes of White Spruce (Picea glauca): Assembly and Annotation.</title>
        <authorList>
            <person name="Jackman S.D."/>
            <person name="Warren R.L."/>
            <person name="Gibb E.A."/>
            <person name="Vandervalk B.P."/>
            <person name="Mohamadi H."/>
            <person name="Chu J."/>
            <person name="Raymond A."/>
            <person name="Pleasance S."/>
            <person name="Coope R."/>
            <person name="Wildung M.R."/>
            <person name="Ritland C.E."/>
            <person name="Bousquet J."/>
            <person name="Jones S.J."/>
            <person name="Bohlmann J."/>
            <person name="Birol I."/>
        </authorList>
    </citation>
    <scope>NUCLEOTIDE SEQUENCE [LARGE SCALE GENOMIC DNA]</scope>
    <source>
        <tissue evidence="1">Flushing bud</tissue>
    </source>
</reference>
<proteinExistence type="predicted"/>
<protein>
    <submittedName>
        <fullName evidence="1">Uncharacterized protein</fullName>
    </submittedName>
</protein>
<comment type="caution">
    <text evidence="1">The sequence shown here is derived from an EMBL/GenBank/DDBJ whole genome shotgun (WGS) entry which is preliminary data.</text>
</comment>
<keyword evidence="1" id="KW-0496">Mitochondrion</keyword>
<dbReference type="AlphaFoldDB" id="A0A101LYL1"/>
<accession>A0A101LYL1</accession>